<dbReference type="STRING" id="36022.A0A061AU78"/>
<feature type="compositionally biased region" description="Low complexity" evidence="1">
    <location>
        <begin position="442"/>
        <end position="460"/>
    </location>
</feature>
<feature type="region of interest" description="Disordered" evidence="1">
    <location>
        <begin position="43"/>
        <end position="144"/>
    </location>
</feature>
<reference evidence="2" key="1">
    <citation type="journal article" date="2014" name="Genome Announc.">
        <title>Genome sequence of the yeast Cyberlindnera fabianii (Hansenula fabianii).</title>
        <authorList>
            <person name="Freel K.C."/>
            <person name="Sarilar V."/>
            <person name="Neuveglise C."/>
            <person name="Devillers H."/>
            <person name="Friedrich A."/>
            <person name="Schacherer J."/>
        </authorList>
    </citation>
    <scope>NUCLEOTIDE SEQUENCE</scope>
    <source>
        <strain evidence="2">YJS4271</strain>
    </source>
</reference>
<keyword evidence="4" id="KW-1185">Reference proteome</keyword>
<feature type="compositionally biased region" description="Basic and acidic residues" evidence="1">
    <location>
        <begin position="78"/>
        <end position="92"/>
    </location>
</feature>
<feature type="compositionally biased region" description="Low complexity" evidence="1">
    <location>
        <begin position="340"/>
        <end position="370"/>
    </location>
</feature>
<feature type="compositionally biased region" description="Polar residues" evidence="1">
    <location>
        <begin position="43"/>
        <end position="56"/>
    </location>
</feature>
<organism evidence="2">
    <name type="scientific">Cyberlindnera fabianii</name>
    <name type="common">Yeast</name>
    <name type="synonym">Hansenula fabianii</name>
    <dbReference type="NCBI Taxonomy" id="36022"/>
    <lineage>
        <taxon>Eukaryota</taxon>
        <taxon>Fungi</taxon>
        <taxon>Dikarya</taxon>
        <taxon>Ascomycota</taxon>
        <taxon>Saccharomycotina</taxon>
        <taxon>Saccharomycetes</taxon>
        <taxon>Phaffomycetales</taxon>
        <taxon>Phaffomycetaceae</taxon>
        <taxon>Cyberlindnera</taxon>
    </lineage>
</organism>
<sequence length="546" mass="59350">MLQAAPTQIQPPPARRGHAHKRSAAISGDFDFDFFQKGPSINETLAGSTHSSSLPTESCMRKPVSPTPTPAVVVTAPEEEKRLSRSIERTPVDRSSATTPSPKKKHSRFNSWAHSLIKPKPTKETPSKEYNSSSSDTTPENNRVMVSNYSYTSTKPQNYKIPEAIIDLDLASGVHYDPANSVVPTKTKAAFHRRTESAPELEDFFKYKSFTASSDKNSRRNSAIFEEEEDDEDGAISSTSSTHQVLNKNPSLNSINSATSSNNGSYARVQSPNTYQSITSTPTSTKTRRGGASAARYQSYYNNNSLLASALKSSESLSQVTGTTGSLHKPSYGSFHSQKSTHVTPTSLPHSTPSSVSTSSSVSSPMNSPSRFKFESRVYDIAPGQHAGYAVPNSPDLSSTPKAKIVSSSSSTSPSKRSVTKSTKSHKKSNSLLNTLSMKIRGGSFSSTKSSSKIDTSTPTVEQAIDDDEELEGDSTLTPFNFGEPGPALDLTTMTPKFYNDDYDHFDHDTFTNTNQNQSSPHTRSVASTETPKKSKKSAFLNWMKK</sequence>
<name>A0A061AU78_CYBFA</name>
<evidence type="ECO:0000313" key="2">
    <source>
        <dbReference type="EMBL" id="CDR41191.1"/>
    </source>
</evidence>
<feature type="compositionally biased region" description="Polar residues" evidence="1">
    <location>
        <begin position="516"/>
        <end position="530"/>
    </location>
</feature>
<feature type="compositionally biased region" description="Acidic residues" evidence="1">
    <location>
        <begin position="225"/>
        <end position="234"/>
    </location>
</feature>
<accession>A0A061AU78</accession>
<reference evidence="3" key="3">
    <citation type="submission" date="2017-01" db="EMBL/GenBank/DDBJ databases">
        <authorList>
            <person name="Mah S.A."/>
            <person name="Swanson W.J."/>
            <person name="Moy G.W."/>
            <person name="Vacquier V.D."/>
        </authorList>
    </citation>
    <scope>NUCLEOTIDE SEQUENCE [LARGE SCALE GENOMIC DNA]</scope>
    <source>
        <strain evidence="3">65</strain>
    </source>
</reference>
<feature type="compositionally biased region" description="Low complexity" evidence="1">
    <location>
        <begin position="398"/>
        <end position="422"/>
    </location>
</feature>
<dbReference type="EMBL" id="MPUK01000005">
    <property type="protein sequence ID" value="ONH67284.1"/>
    <property type="molecule type" value="Genomic_DNA"/>
</dbReference>
<dbReference type="OrthoDB" id="3981301at2759"/>
<feature type="compositionally biased region" description="Polar residues" evidence="1">
    <location>
        <begin position="130"/>
        <end position="144"/>
    </location>
</feature>
<feature type="region of interest" description="Disordered" evidence="1">
    <location>
        <begin position="390"/>
        <end position="434"/>
    </location>
</feature>
<proteinExistence type="predicted"/>
<protein>
    <submittedName>
        <fullName evidence="2">CYFA0S06e03554g1_1</fullName>
    </submittedName>
</protein>
<feature type="region of interest" description="Disordered" evidence="1">
    <location>
        <begin position="216"/>
        <end position="291"/>
    </location>
</feature>
<dbReference type="Proteomes" id="UP000189513">
    <property type="component" value="Unassembled WGS sequence"/>
</dbReference>
<dbReference type="EMBL" id="LK052891">
    <property type="protein sequence ID" value="CDR41191.1"/>
    <property type="molecule type" value="Genomic_DNA"/>
</dbReference>
<feature type="region of interest" description="Disordered" evidence="1">
    <location>
        <begin position="320"/>
        <end position="370"/>
    </location>
</feature>
<dbReference type="AlphaFoldDB" id="A0A061AU78"/>
<dbReference type="OMA" id="RFKFESR"/>
<evidence type="ECO:0000256" key="1">
    <source>
        <dbReference type="SAM" id="MobiDB-lite"/>
    </source>
</evidence>
<dbReference type="VEuPathDB" id="FungiDB:BON22_3062"/>
<reference evidence="4" key="2">
    <citation type="journal article" date="2017" name="Genome Announc.">
        <title>Genome sequences of Cyberlindnera fabianii 65, Pichia kudriavzevii 129, and Saccharomyces cerevisiae 131 isolated from fermented masau fruits in Zimbabwe.</title>
        <authorList>
            <person name="van Rijswijck I.M.H."/>
            <person name="Derks M.F.L."/>
            <person name="Abee T."/>
            <person name="de Ridder D."/>
            <person name="Smid E.J."/>
        </authorList>
    </citation>
    <scope>NUCLEOTIDE SEQUENCE [LARGE SCALE GENOMIC DNA]</scope>
    <source>
        <strain evidence="4">65</strain>
    </source>
</reference>
<feature type="region of interest" description="Disordered" evidence="1">
    <location>
        <begin position="1"/>
        <end position="22"/>
    </location>
</feature>
<feature type="region of interest" description="Disordered" evidence="1">
    <location>
        <begin position="505"/>
        <end position="546"/>
    </location>
</feature>
<evidence type="ECO:0000313" key="3">
    <source>
        <dbReference type="EMBL" id="ONH67284.1"/>
    </source>
</evidence>
<feature type="region of interest" description="Disordered" evidence="1">
    <location>
        <begin position="442"/>
        <end position="461"/>
    </location>
</feature>
<evidence type="ECO:0000313" key="4">
    <source>
        <dbReference type="Proteomes" id="UP000189513"/>
    </source>
</evidence>
<gene>
    <name evidence="3" type="ORF">BON22_3062</name>
    <name evidence="2" type="ORF">CYFA0S_06e03554g</name>
</gene>
<feature type="compositionally biased region" description="Polar residues" evidence="1">
    <location>
        <begin position="236"/>
        <end position="285"/>
    </location>
</feature>